<gene>
    <name evidence="3" type="ORF">GTW51_03225</name>
</gene>
<organism evidence="3 4">
    <name type="scientific">Aurantimonas aggregata</name>
    <dbReference type="NCBI Taxonomy" id="2047720"/>
    <lineage>
        <taxon>Bacteria</taxon>
        <taxon>Pseudomonadati</taxon>
        <taxon>Pseudomonadota</taxon>
        <taxon>Alphaproteobacteria</taxon>
        <taxon>Hyphomicrobiales</taxon>
        <taxon>Aurantimonadaceae</taxon>
        <taxon>Aurantimonas</taxon>
    </lineage>
</organism>
<name>A0A6L9MD89_9HYPH</name>
<proteinExistence type="predicted"/>
<feature type="transmembrane region" description="Helical" evidence="2">
    <location>
        <begin position="20"/>
        <end position="41"/>
    </location>
</feature>
<reference evidence="3 4" key="1">
    <citation type="submission" date="2020-01" db="EMBL/GenBank/DDBJ databases">
        <title>Genomes of bacteria type strains.</title>
        <authorList>
            <person name="Chen J."/>
            <person name="Zhu S."/>
            <person name="Chen J."/>
        </authorList>
    </citation>
    <scope>NUCLEOTIDE SEQUENCE [LARGE SCALE GENOMIC DNA]</scope>
    <source>
        <strain evidence="3 4">KCTC 52919</strain>
    </source>
</reference>
<evidence type="ECO:0000256" key="1">
    <source>
        <dbReference type="SAM" id="MobiDB-lite"/>
    </source>
</evidence>
<keyword evidence="2" id="KW-0472">Membrane</keyword>
<evidence type="ECO:0000256" key="2">
    <source>
        <dbReference type="SAM" id="Phobius"/>
    </source>
</evidence>
<keyword evidence="4" id="KW-1185">Reference proteome</keyword>
<evidence type="ECO:0000313" key="3">
    <source>
        <dbReference type="EMBL" id="NDV85707.1"/>
    </source>
</evidence>
<comment type="caution">
    <text evidence="3">The sequence shown here is derived from an EMBL/GenBank/DDBJ whole genome shotgun (WGS) entry which is preliminary data.</text>
</comment>
<feature type="compositionally biased region" description="Low complexity" evidence="1">
    <location>
        <begin position="57"/>
        <end position="72"/>
    </location>
</feature>
<keyword evidence="2" id="KW-0812">Transmembrane</keyword>
<dbReference type="EMBL" id="JAAAMJ010000001">
    <property type="protein sequence ID" value="NDV85707.1"/>
    <property type="molecule type" value="Genomic_DNA"/>
</dbReference>
<protein>
    <submittedName>
        <fullName evidence="3">Uncharacterized protein</fullName>
    </submittedName>
</protein>
<sequence length="82" mass="8332">MPEPKLNPEDARQGEKGTPVLKILIIGLALCAVIFIGLGIYGSVLPDADMAIEGESTTTAPAADTAEPTGTTVTPAEDAPAQ</sequence>
<accession>A0A6L9MD89</accession>
<dbReference type="AlphaFoldDB" id="A0A6L9MD89"/>
<dbReference type="RefSeq" id="WP_163041842.1">
    <property type="nucleotide sequence ID" value="NZ_JAAAMJ010000001.1"/>
</dbReference>
<dbReference type="Proteomes" id="UP000476332">
    <property type="component" value="Unassembled WGS sequence"/>
</dbReference>
<feature type="region of interest" description="Disordered" evidence="1">
    <location>
        <begin position="55"/>
        <end position="82"/>
    </location>
</feature>
<evidence type="ECO:0000313" key="4">
    <source>
        <dbReference type="Proteomes" id="UP000476332"/>
    </source>
</evidence>
<keyword evidence="2" id="KW-1133">Transmembrane helix</keyword>